<comment type="similarity">
    <text evidence="2">Belongs to the YkuD family.</text>
</comment>
<name>A0A1T2KY14_9GAMM</name>
<evidence type="ECO:0000256" key="6">
    <source>
        <dbReference type="ARBA" id="ARBA00023316"/>
    </source>
</evidence>
<evidence type="ECO:0000313" key="11">
    <source>
        <dbReference type="Proteomes" id="UP000190896"/>
    </source>
</evidence>
<feature type="active site" description="Nucleophile" evidence="7">
    <location>
        <position position="168"/>
    </location>
</feature>
<dbReference type="Pfam" id="PF03734">
    <property type="entry name" value="YkuD"/>
    <property type="match status" value="1"/>
</dbReference>
<dbReference type="SUPFAM" id="SSF141523">
    <property type="entry name" value="L,D-transpeptidase catalytic domain-like"/>
    <property type="match status" value="1"/>
</dbReference>
<evidence type="ECO:0000256" key="8">
    <source>
        <dbReference type="SAM" id="SignalP"/>
    </source>
</evidence>
<evidence type="ECO:0000256" key="2">
    <source>
        <dbReference type="ARBA" id="ARBA00005992"/>
    </source>
</evidence>
<dbReference type="InterPro" id="IPR005490">
    <property type="entry name" value="LD_TPept_cat_dom"/>
</dbReference>
<feature type="chain" id="PRO_5012526809" description="L,D-TPase catalytic domain-containing protein" evidence="8">
    <location>
        <begin position="23"/>
        <end position="235"/>
    </location>
</feature>
<dbReference type="AlphaFoldDB" id="A0A1T2KY14"/>
<keyword evidence="4 7" id="KW-0133">Cell shape</keyword>
<evidence type="ECO:0000256" key="7">
    <source>
        <dbReference type="PROSITE-ProRule" id="PRU01373"/>
    </source>
</evidence>
<feature type="signal peptide" evidence="8">
    <location>
        <begin position="1"/>
        <end position="22"/>
    </location>
</feature>
<accession>A0A1T2KY14</accession>
<dbReference type="GO" id="GO:0016740">
    <property type="term" value="F:transferase activity"/>
    <property type="evidence" value="ECO:0007669"/>
    <property type="project" value="UniProtKB-KW"/>
</dbReference>
<comment type="pathway">
    <text evidence="1 7">Cell wall biogenesis; peptidoglycan biosynthesis.</text>
</comment>
<proteinExistence type="inferred from homology"/>
<protein>
    <recommendedName>
        <fullName evidence="9">L,D-TPase catalytic domain-containing protein</fullName>
    </recommendedName>
</protein>
<comment type="caution">
    <text evidence="10">The sequence shown here is derived from an EMBL/GenBank/DDBJ whole genome shotgun (WGS) entry which is preliminary data.</text>
</comment>
<keyword evidence="6 7" id="KW-0961">Cell wall biogenesis/degradation</keyword>
<dbReference type="CDD" id="cd16913">
    <property type="entry name" value="YkuD_like"/>
    <property type="match status" value="1"/>
</dbReference>
<dbReference type="PANTHER" id="PTHR36699:SF1">
    <property type="entry name" value="L,D-TRANSPEPTIDASE YAFK-RELATED"/>
    <property type="match status" value="1"/>
</dbReference>
<evidence type="ECO:0000256" key="3">
    <source>
        <dbReference type="ARBA" id="ARBA00022679"/>
    </source>
</evidence>
<keyword evidence="3" id="KW-0808">Transferase</keyword>
<evidence type="ECO:0000259" key="9">
    <source>
        <dbReference type="PROSITE" id="PS52029"/>
    </source>
</evidence>
<dbReference type="PROSITE" id="PS52029">
    <property type="entry name" value="LD_TPASE"/>
    <property type="match status" value="1"/>
</dbReference>
<dbReference type="InterPro" id="IPR038063">
    <property type="entry name" value="Transpep_catalytic_dom"/>
</dbReference>
<reference evidence="10 11" key="1">
    <citation type="submission" date="2016-11" db="EMBL/GenBank/DDBJ databases">
        <title>Mixed transmission modes and dynamic genome evolution in an obligate animal-bacterial symbiosis.</title>
        <authorList>
            <person name="Russell S.L."/>
            <person name="Corbett-Detig R.B."/>
            <person name="Cavanaugh C.M."/>
        </authorList>
    </citation>
    <scope>NUCLEOTIDE SEQUENCE [LARGE SCALE GENOMIC DNA]</scope>
    <source>
        <strain evidence="10">Se-Cadez</strain>
    </source>
</reference>
<keyword evidence="8" id="KW-0732">Signal</keyword>
<feature type="active site" description="Proton donor/acceptor" evidence="7">
    <location>
        <position position="160"/>
    </location>
</feature>
<dbReference type="GO" id="GO:0008360">
    <property type="term" value="P:regulation of cell shape"/>
    <property type="evidence" value="ECO:0007669"/>
    <property type="project" value="UniProtKB-UniRule"/>
</dbReference>
<keyword evidence="11" id="KW-1185">Reference proteome</keyword>
<dbReference type="EMBL" id="MPRJ01000003">
    <property type="protein sequence ID" value="OOZ37749.1"/>
    <property type="molecule type" value="Genomic_DNA"/>
</dbReference>
<organism evidence="10 11">
    <name type="scientific">Solemya velesiana gill symbiont</name>
    <dbReference type="NCBI Taxonomy" id="1918948"/>
    <lineage>
        <taxon>Bacteria</taxon>
        <taxon>Pseudomonadati</taxon>
        <taxon>Pseudomonadota</taxon>
        <taxon>Gammaproteobacteria</taxon>
        <taxon>sulfur-oxidizing symbionts</taxon>
    </lineage>
</organism>
<feature type="domain" description="L,D-TPase catalytic" evidence="9">
    <location>
        <begin position="65"/>
        <end position="194"/>
    </location>
</feature>
<dbReference type="GO" id="GO:0071555">
    <property type="term" value="P:cell wall organization"/>
    <property type="evidence" value="ECO:0007669"/>
    <property type="project" value="UniProtKB-UniRule"/>
</dbReference>
<dbReference type="UniPathway" id="UPA00219"/>
<gene>
    <name evidence="10" type="ORF">BOW51_01060</name>
</gene>
<dbReference type="PANTHER" id="PTHR36699">
    <property type="entry name" value="LD-TRANSPEPTIDASE"/>
    <property type="match status" value="1"/>
</dbReference>
<evidence type="ECO:0000313" key="10">
    <source>
        <dbReference type="EMBL" id="OOZ37749.1"/>
    </source>
</evidence>
<evidence type="ECO:0000256" key="4">
    <source>
        <dbReference type="ARBA" id="ARBA00022960"/>
    </source>
</evidence>
<sequence length="235" mass="26734">MHTTRRIALIALLCLFNLQALAEPAESANEKRSVWDVVMQYGDKAAARLMPRFQFAGVNWPPQEVTLLALKDTRLLELWALDNGTWKHVRDYRIKGMSGIKGPKLREGDRQVPEGLYRITELNPNSSYHLSMKLDYPNAFDLAQAKIEGRTDLGGDIFIHGKAVSRGCLAVGDNAMEELFVMTALLGTDKVSVLISPKDYRFRPLEPLALDAPYWVRELNERIAFNIRRFPLHKK</sequence>
<keyword evidence="5 7" id="KW-0573">Peptidoglycan synthesis</keyword>
<dbReference type="Proteomes" id="UP000190896">
    <property type="component" value="Unassembled WGS sequence"/>
</dbReference>
<dbReference type="GO" id="GO:0009252">
    <property type="term" value="P:peptidoglycan biosynthetic process"/>
    <property type="evidence" value="ECO:0007669"/>
    <property type="project" value="UniProtKB-UniPathway"/>
</dbReference>
<evidence type="ECO:0000256" key="5">
    <source>
        <dbReference type="ARBA" id="ARBA00022984"/>
    </source>
</evidence>
<dbReference type="GO" id="GO:0004180">
    <property type="term" value="F:carboxypeptidase activity"/>
    <property type="evidence" value="ECO:0007669"/>
    <property type="project" value="UniProtKB-ARBA"/>
</dbReference>
<dbReference type="RefSeq" id="WP_078485681.1">
    <property type="nucleotide sequence ID" value="NZ_MPRJ01000003.1"/>
</dbReference>
<evidence type="ECO:0000256" key="1">
    <source>
        <dbReference type="ARBA" id="ARBA00004752"/>
    </source>
</evidence>
<dbReference type="OrthoDB" id="9809748at2"/>